<proteinExistence type="predicted"/>
<dbReference type="Proteomes" id="UP001139411">
    <property type="component" value="Unassembled WGS sequence"/>
</dbReference>
<dbReference type="EMBL" id="JAKFFV010000007">
    <property type="protein sequence ID" value="MCF2498910.1"/>
    <property type="molecule type" value="Genomic_DNA"/>
</dbReference>
<accession>A0A9X1TTA3</accession>
<dbReference type="RefSeq" id="WP_235177851.1">
    <property type="nucleotide sequence ID" value="NZ_JAKFFV010000007.1"/>
</dbReference>
<organism evidence="1 2">
    <name type="scientific">Dyadobacter chenhuakuii</name>
    <dbReference type="NCBI Taxonomy" id="2909339"/>
    <lineage>
        <taxon>Bacteria</taxon>
        <taxon>Pseudomonadati</taxon>
        <taxon>Bacteroidota</taxon>
        <taxon>Cytophagia</taxon>
        <taxon>Cytophagales</taxon>
        <taxon>Spirosomataceae</taxon>
        <taxon>Dyadobacter</taxon>
    </lineage>
</organism>
<protein>
    <submittedName>
        <fullName evidence="1">Uncharacterized protein</fullName>
    </submittedName>
</protein>
<gene>
    <name evidence="1" type="ORF">L0661_11370</name>
</gene>
<dbReference type="AlphaFoldDB" id="A0A9X1TTA3"/>
<evidence type="ECO:0000313" key="2">
    <source>
        <dbReference type="Proteomes" id="UP001139411"/>
    </source>
</evidence>
<comment type="caution">
    <text evidence="1">The sequence shown here is derived from an EMBL/GenBank/DDBJ whole genome shotgun (WGS) entry which is preliminary data.</text>
</comment>
<reference evidence="1" key="1">
    <citation type="submission" date="2022-01" db="EMBL/GenBank/DDBJ databases">
        <title>Novel species in genus Dyadobacter.</title>
        <authorList>
            <person name="Ma C."/>
        </authorList>
    </citation>
    <scope>NUCLEOTIDE SEQUENCE</scope>
    <source>
        <strain evidence="1">CY357</strain>
    </source>
</reference>
<name>A0A9X1TTA3_9BACT</name>
<evidence type="ECO:0000313" key="1">
    <source>
        <dbReference type="EMBL" id="MCF2498910.1"/>
    </source>
</evidence>
<sequence length="115" mass="12568">MTELLEITDKDIAALNDTELRSLIGLLCEAECRKNGISSKAIQWGGPQDAPDDGIDVLVASDTKFPTGSYIPRSHIIFQSKVTDMTPALIRKEMKRSGQLRYSIFALGKTAALIS</sequence>